<protein>
    <recommendedName>
        <fullName evidence="3 7">6,7-dimethyl-8-ribityllumazine synthase</fullName>
        <shortName evidence="7">DMRL synthase</shortName>
        <shortName evidence="7">LS</shortName>
        <shortName evidence="7">Lumazine synthase</shortName>
        <ecNumber evidence="3 7">2.5.1.78</ecNumber>
    </recommendedName>
</protein>
<comment type="catalytic activity">
    <reaction evidence="6 7">
        <text>(2S)-2-hydroxy-3-oxobutyl phosphate + 5-amino-6-(D-ribitylamino)uracil = 6,7-dimethyl-8-(1-D-ribityl)lumazine + phosphate + 2 H2O + H(+)</text>
        <dbReference type="Rhea" id="RHEA:26152"/>
        <dbReference type="ChEBI" id="CHEBI:15377"/>
        <dbReference type="ChEBI" id="CHEBI:15378"/>
        <dbReference type="ChEBI" id="CHEBI:15934"/>
        <dbReference type="ChEBI" id="CHEBI:43474"/>
        <dbReference type="ChEBI" id="CHEBI:58201"/>
        <dbReference type="ChEBI" id="CHEBI:58830"/>
        <dbReference type="EC" id="2.5.1.78"/>
    </reaction>
</comment>
<dbReference type="GO" id="GO:0000906">
    <property type="term" value="F:6,7-dimethyl-8-ribityllumazine synthase activity"/>
    <property type="evidence" value="ECO:0007669"/>
    <property type="project" value="UniProtKB-UniRule"/>
</dbReference>
<comment type="function">
    <text evidence="7">Catalyzes the formation of 6,7-dimethyl-8-ribityllumazine by condensation of 5-amino-6-(D-ribitylamino)uracil with 3,4-dihydroxy-2-butanone 4-phosphate. This is the penultimate step in the biosynthesis of riboflavin.</text>
</comment>
<feature type="binding site" evidence="7">
    <location>
        <begin position="73"/>
        <end position="75"/>
    </location>
    <ligand>
        <name>5-amino-6-(D-ribitylamino)uracil</name>
        <dbReference type="ChEBI" id="CHEBI:15934"/>
    </ligand>
</feature>
<evidence type="ECO:0000256" key="2">
    <source>
        <dbReference type="ARBA" id="ARBA00007424"/>
    </source>
</evidence>
<dbReference type="PANTHER" id="PTHR21058">
    <property type="entry name" value="6,7-DIMETHYL-8-RIBITYLLUMAZINE SYNTHASE DMRL SYNTHASE LUMAZINE SYNTHASE"/>
    <property type="match status" value="1"/>
</dbReference>
<organism evidence="8 9">
    <name type="scientific">Coraliomargarita akajimensis (strain DSM 45221 / IAM 15411 / JCM 23193 / KCTC 12865 / 04OKA010-24)</name>
    <dbReference type="NCBI Taxonomy" id="583355"/>
    <lineage>
        <taxon>Bacteria</taxon>
        <taxon>Pseudomonadati</taxon>
        <taxon>Verrucomicrobiota</taxon>
        <taxon>Opitutia</taxon>
        <taxon>Puniceicoccales</taxon>
        <taxon>Coraliomargaritaceae</taxon>
        <taxon>Coraliomargarita</taxon>
    </lineage>
</organism>
<evidence type="ECO:0000313" key="9">
    <source>
        <dbReference type="Proteomes" id="UP000000925"/>
    </source>
</evidence>
<dbReference type="HOGENOM" id="CLU_089358_2_0_0"/>
<feature type="binding site" evidence="7">
    <location>
        <begin position="102"/>
        <end position="103"/>
    </location>
    <ligand>
        <name>(2S)-2-hydroxy-3-oxobutyl phosphate</name>
        <dbReference type="ChEBI" id="CHEBI:58830"/>
    </ligand>
</feature>
<dbReference type="GO" id="GO:0009349">
    <property type="term" value="C:riboflavin synthase complex"/>
    <property type="evidence" value="ECO:0007669"/>
    <property type="project" value="UniProtKB-UniRule"/>
</dbReference>
<feature type="binding site" evidence="7">
    <location>
        <position position="130"/>
    </location>
    <ligand>
        <name>5-amino-6-(D-ribitylamino)uracil</name>
        <dbReference type="ChEBI" id="CHEBI:15934"/>
    </ligand>
</feature>
<feature type="binding site" evidence="7">
    <location>
        <position position="144"/>
    </location>
    <ligand>
        <name>(2S)-2-hydroxy-3-oxobutyl phosphate</name>
        <dbReference type="ChEBI" id="CHEBI:58830"/>
    </ligand>
</feature>
<reference evidence="8 9" key="1">
    <citation type="journal article" date="2010" name="Stand. Genomic Sci.">
        <title>Complete genome sequence of Coraliomargarita akajimensis type strain (04OKA010-24).</title>
        <authorList>
            <person name="Mavromatis K."/>
            <person name="Abt B."/>
            <person name="Brambilla E."/>
            <person name="Lapidus A."/>
            <person name="Copeland A."/>
            <person name="Deshpande S."/>
            <person name="Nolan M."/>
            <person name="Lucas S."/>
            <person name="Tice H."/>
            <person name="Cheng J.F."/>
            <person name="Han C."/>
            <person name="Detter J.C."/>
            <person name="Woyke T."/>
            <person name="Goodwin L."/>
            <person name="Pitluck S."/>
            <person name="Held B."/>
            <person name="Brettin T."/>
            <person name="Tapia R."/>
            <person name="Ivanova N."/>
            <person name="Mikhailova N."/>
            <person name="Pati A."/>
            <person name="Liolios K."/>
            <person name="Chen A."/>
            <person name="Palaniappan K."/>
            <person name="Land M."/>
            <person name="Hauser L."/>
            <person name="Chang Y.J."/>
            <person name="Jeffries C.D."/>
            <person name="Rohde M."/>
            <person name="Goker M."/>
            <person name="Bristow J."/>
            <person name="Eisen J.A."/>
            <person name="Markowitz V."/>
            <person name="Hugenholtz P."/>
            <person name="Klenk H.P."/>
            <person name="Kyrpides N.C."/>
        </authorList>
    </citation>
    <scope>NUCLEOTIDE SEQUENCE [LARGE SCALE GENOMIC DNA]</scope>
    <source>
        <strain evidence="9">DSM 45221 / IAM 15411 / JCM 23193 / KCTC 12865</strain>
    </source>
</reference>
<evidence type="ECO:0000256" key="3">
    <source>
        <dbReference type="ARBA" id="ARBA00012664"/>
    </source>
</evidence>
<dbReference type="GO" id="GO:0009231">
    <property type="term" value="P:riboflavin biosynthetic process"/>
    <property type="evidence" value="ECO:0007669"/>
    <property type="project" value="UniProtKB-UniRule"/>
</dbReference>
<dbReference type="Gene3D" id="3.40.50.960">
    <property type="entry name" value="Lumazine/riboflavin synthase"/>
    <property type="match status" value="1"/>
</dbReference>
<evidence type="ECO:0000256" key="6">
    <source>
        <dbReference type="ARBA" id="ARBA00048785"/>
    </source>
</evidence>
<gene>
    <name evidence="7" type="primary">ribH</name>
    <name evidence="8" type="ordered locus">Caka_1575</name>
</gene>
<dbReference type="SUPFAM" id="SSF52121">
    <property type="entry name" value="Lumazine synthase"/>
    <property type="match status" value="1"/>
</dbReference>
<dbReference type="EMBL" id="CP001998">
    <property type="protein sequence ID" value="ADE54594.1"/>
    <property type="molecule type" value="Genomic_DNA"/>
</dbReference>
<feature type="binding site" evidence="7">
    <location>
        <position position="41"/>
    </location>
    <ligand>
        <name>5-amino-6-(D-ribitylamino)uracil</name>
        <dbReference type="ChEBI" id="CHEBI:15934"/>
    </ligand>
</feature>
<dbReference type="KEGG" id="caa:Caka_1575"/>
<feature type="active site" description="Proton donor" evidence="7">
    <location>
        <position position="105"/>
    </location>
</feature>
<dbReference type="CDD" id="cd09209">
    <property type="entry name" value="Lumazine_synthase-I"/>
    <property type="match status" value="1"/>
</dbReference>
<feature type="binding site" evidence="7">
    <location>
        <begin position="97"/>
        <end position="99"/>
    </location>
    <ligand>
        <name>5-amino-6-(D-ribitylamino)uracil</name>
        <dbReference type="ChEBI" id="CHEBI:15934"/>
    </ligand>
</feature>
<dbReference type="InterPro" id="IPR002180">
    <property type="entry name" value="LS/RS"/>
</dbReference>
<dbReference type="UniPathway" id="UPA00275">
    <property type="reaction ID" value="UER00404"/>
</dbReference>
<dbReference type="Proteomes" id="UP000000925">
    <property type="component" value="Chromosome"/>
</dbReference>
<dbReference type="InterPro" id="IPR036467">
    <property type="entry name" value="LS/RS_sf"/>
</dbReference>
<evidence type="ECO:0000256" key="4">
    <source>
        <dbReference type="ARBA" id="ARBA00022619"/>
    </source>
</evidence>
<keyword evidence="4 7" id="KW-0686">Riboflavin biosynthesis</keyword>
<evidence type="ECO:0000256" key="7">
    <source>
        <dbReference type="HAMAP-Rule" id="MF_00178"/>
    </source>
</evidence>
<dbReference type="InterPro" id="IPR034964">
    <property type="entry name" value="LS"/>
</dbReference>
<dbReference type="STRING" id="583355.Caka_1575"/>
<dbReference type="OrthoDB" id="9809709at2"/>
<proteinExistence type="inferred from homology"/>
<keyword evidence="9" id="KW-1185">Reference proteome</keyword>
<dbReference type="Pfam" id="PF00885">
    <property type="entry name" value="DMRL_synthase"/>
    <property type="match status" value="1"/>
</dbReference>
<dbReference type="AlphaFoldDB" id="D5EJJ5"/>
<sequence length="175" mass="18640">MKTVASHVFHRLDAVLMSLDSPSQKTFDGSAFRIALVAARFNERLVDSMLAHARSTLEAAGVAHIAIERTPGSNELPYASAMLAQSGDFDAVIAIGMVVAGATNHHNVIGDSSAVAIHQAAIDSGTPIINGITVVETQEQAEQRAGSEINRGREFALAALEMATFNQTWKTKIQK</sequence>
<comment type="similarity">
    <text evidence="2 7">Belongs to the DMRL synthase family.</text>
</comment>
<dbReference type="NCBIfam" id="TIGR00114">
    <property type="entry name" value="lumazine-synth"/>
    <property type="match status" value="1"/>
</dbReference>
<dbReference type="HAMAP" id="MF_00178">
    <property type="entry name" value="Lumazine_synth"/>
    <property type="match status" value="1"/>
</dbReference>
<dbReference type="eggNOG" id="COG0054">
    <property type="taxonomic scope" value="Bacteria"/>
</dbReference>
<name>D5EJJ5_CORAD</name>
<keyword evidence="5 7" id="KW-0808">Transferase</keyword>
<dbReference type="EC" id="2.5.1.78" evidence="3 7"/>
<dbReference type="PANTHER" id="PTHR21058:SF0">
    <property type="entry name" value="6,7-DIMETHYL-8-RIBITYLLUMAZINE SYNTHASE"/>
    <property type="match status" value="1"/>
</dbReference>
<accession>D5EJJ5</accession>
<evidence type="ECO:0000256" key="1">
    <source>
        <dbReference type="ARBA" id="ARBA00004917"/>
    </source>
</evidence>
<comment type="pathway">
    <text evidence="1 7">Cofactor biosynthesis; riboflavin biosynthesis; riboflavin from 2-hydroxy-3-oxobutyl phosphate and 5-amino-6-(D-ribitylamino)uracil: step 1/2.</text>
</comment>
<evidence type="ECO:0000256" key="5">
    <source>
        <dbReference type="ARBA" id="ARBA00022679"/>
    </source>
</evidence>
<evidence type="ECO:0000313" key="8">
    <source>
        <dbReference type="EMBL" id="ADE54594.1"/>
    </source>
</evidence>